<reference evidence="1" key="2">
    <citation type="journal article" date="2021" name="Genome Biol. Evol.">
        <title>Developing a high-quality reference genome for a parasitic bivalve with doubly uniparental inheritance (Bivalvia: Unionida).</title>
        <authorList>
            <person name="Smith C.H."/>
        </authorList>
    </citation>
    <scope>NUCLEOTIDE SEQUENCE</scope>
    <source>
        <strain evidence="1">CHS0354</strain>
        <tissue evidence="1">Mantle</tissue>
    </source>
</reference>
<reference evidence="1" key="3">
    <citation type="submission" date="2023-05" db="EMBL/GenBank/DDBJ databases">
        <authorList>
            <person name="Smith C.H."/>
        </authorList>
    </citation>
    <scope>NUCLEOTIDE SEQUENCE</scope>
    <source>
        <strain evidence="1">CHS0354</strain>
        <tissue evidence="1">Mantle</tissue>
    </source>
</reference>
<gene>
    <name evidence="1" type="ORF">CHS0354_021943</name>
</gene>
<name>A0AAE0VY02_9BIVA</name>
<evidence type="ECO:0000313" key="1">
    <source>
        <dbReference type="EMBL" id="KAK3593372.1"/>
    </source>
</evidence>
<sequence length="180" mass="20649">MVMGMMQEQLYQVLHDGKPAILINADRSEEKLLLTYNIRPIAQRGNTSSRDPAASELLRMFHPAFETRNIPLSLETATICVHQLSILVSEHLHKLLKLMRAIEMVLNKTTYNENSDYNLHDLFSNNRIVSNAVVINLYSEMAHMYALCAAINMPIRHIICPNCIQRCPQNRTLESFRIEA</sequence>
<comment type="caution">
    <text evidence="1">The sequence shown here is derived from an EMBL/GenBank/DDBJ whole genome shotgun (WGS) entry which is preliminary data.</text>
</comment>
<proteinExistence type="predicted"/>
<organism evidence="1 2">
    <name type="scientific">Potamilus streckersoni</name>
    <dbReference type="NCBI Taxonomy" id="2493646"/>
    <lineage>
        <taxon>Eukaryota</taxon>
        <taxon>Metazoa</taxon>
        <taxon>Spiralia</taxon>
        <taxon>Lophotrochozoa</taxon>
        <taxon>Mollusca</taxon>
        <taxon>Bivalvia</taxon>
        <taxon>Autobranchia</taxon>
        <taxon>Heteroconchia</taxon>
        <taxon>Palaeoheterodonta</taxon>
        <taxon>Unionida</taxon>
        <taxon>Unionoidea</taxon>
        <taxon>Unionidae</taxon>
        <taxon>Ambleminae</taxon>
        <taxon>Lampsilini</taxon>
        <taxon>Potamilus</taxon>
    </lineage>
</organism>
<dbReference type="EMBL" id="JAEAOA010001332">
    <property type="protein sequence ID" value="KAK3593372.1"/>
    <property type="molecule type" value="Genomic_DNA"/>
</dbReference>
<dbReference type="Proteomes" id="UP001195483">
    <property type="component" value="Unassembled WGS sequence"/>
</dbReference>
<protein>
    <submittedName>
        <fullName evidence="1">Uncharacterized protein</fullName>
    </submittedName>
</protein>
<evidence type="ECO:0000313" key="2">
    <source>
        <dbReference type="Proteomes" id="UP001195483"/>
    </source>
</evidence>
<reference evidence="1" key="1">
    <citation type="journal article" date="2021" name="Genome Biol. Evol.">
        <title>A High-Quality Reference Genome for a Parasitic Bivalve with Doubly Uniparental Inheritance (Bivalvia: Unionida).</title>
        <authorList>
            <person name="Smith C.H."/>
        </authorList>
    </citation>
    <scope>NUCLEOTIDE SEQUENCE</scope>
    <source>
        <strain evidence="1">CHS0354</strain>
    </source>
</reference>
<accession>A0AAE0VY02</accession>
<dbReference type="AlphaFoldDB" id="A0AAE0VY02"/>
<keyword evidence="2" id="KW-1185">Reference proteome</keyword>